<accession>W0FI42</accession>
<sequence>MKRSFLIILSIILLTVFTTCALAEKPLTALFDFSEELLFATSNVTITGKAKFTLDGEWFKTAEIKYIQDGDRSFWDLKLTSPKQDGTERHNGYTVIADGSKIYVMEVYRPGIYKTGTGTPQSTLLRKSIQLDLMREMFRMIAEQTEETENSAVLIEENSDNHDLRIRIEENASPKLNLALNLFAQYAARRYFHMDYDQISELHMIPMNAYLTVTEGILASTKSIALKHAEVNIGKDQKGQPEKISGDVFVLLHTAKDGDRNLGISFHAEITDLGKSHVGAFSPAEYNVRLAEGAMQIENIEYSEVDEYTREKLIEQAKAAWEQAGYTLDPSAYGYSYKQNGRYCTDLNDVRDNLSLSCVTNVAGKILELKNMGNPWQNREFDYEKPCPYPELAEKAAQKVMEYLSQVNPEDSKRIKHLKVQCWMEQRDELYLEFCEDPIAQDWDGFLVVVRVKPDWQLQYYSCFSNG</sequence>
<dbReference type="AlphaFoldDB" id="W0FI42"/>
<evidence type="ECO:0000313" key="1">
    <source>
        <dbReference type="EMBL" id="AHF24403.1"/>
    </source>
</evidence>
<protein>
    <submittedName>
        <fullName evidence="1">Uncharacterized protein</fullName>
    </submittedName>
</protein>
<reference evidence="1" key="1">
    <citation type="journal article" date="2013" name="PLoS ONE">
        <title>Metagenomic insights into the carbohydrate-active enzymes carried by the microorganisms adhering to solid digesta in the rumen of cows.</title>
        <authorList>
            <person name="Wang L."/>
            <person name="Hatem A."/>
            <person name="Catalyurek U.V."/>
            <person name="Morrison M."/>
            <person name="Yu Z."/>
        </authorList>
    </citation>
    <scope>NUCLEOTIDE SEQUENCE</scope>
</reference>
<proteinExistence type="predicted"/>
<organism evidence="1">
    <name type="scientific">uncultured bacterium Contig1761</name>
    <dbReference type="NCBI Taxonomy" id="1393505"/>
    <lineage>
        <taxon>Bacteria</taxon>
        <taxon>environmental samples</taxon>
    </lineage>
</organism>
<name>W0FI42_9BACT</name>
<dbReference type="EMBL" id="KC246793">
    <property type="protein sequence ID" value="AHF24403.1"/>
    <property type="molecule type" value="Genomic_DNA"/>
</dbReference>